<dbReference type="InterPro" id="IPR001240">
    <property type="entry name" value="PRAI_dom"/>
</dbReference>
<dbReference type="NCBIfam" id="NF002295">
    <property type="entry name" value="PRK01222.1-1"/>
    <property type="match status" value="1"/>
</dbReference>
<evidence type="ECO:0000256" key="6">
    <source>
        <dbReference type="ARBA" id="ARBA00022822"/>
    </source>
</evidence>
<keyword evidence="12" id="KW-1185">Reference proteome</keyword>
<evidence type="ECO:0000256" key="4">
    <source>
        <dbReference type="ARBA" id="ARBA00022272"/>
    </source>
</evidence>
<evidence type="ECO:0000256" key="9">
    <source>
        <dbReference type="HAMAP-Rule" id="MF_00135"/>
    </source>
</evidence>
<keyword evidence="8 9" id="KW-0413">Isomerase</keyword>
<dbReference type="CDD" id="cd00405">
    <property type="entry name" value="PRAI"/>
    <property type="match status" value="1"/>
</dbReference>
<dbReference type="HAMAP" id="MF_00135">
    <property type="entry name" value="PRAI"/>
    <property type="match status" value="1"/>
</dbReference>
<keyword evidence="7 9" id="KW-0057">Aromatic amino acid biosynthesis</keyword>
<comment type="pathway">
    <text evidence="2 9">Amino-acid biosynthesis; L-tryptophan biosynthesis; L-tryptophan from chorismate: step 3/5.</text>
</comment>
<evidence type="ECO:0000256" key="7">
    <source>
        <dbReference type="ARBA" id="ARBA00023141"/>
    </source>
</evidence>
<evidence type="ECO:0000256" key="5">
    <source>
        <dbReference type="ARBA" id="ARBA00022605"/>
    </source>
</evidence>
<evidence type="ECO:0000256" key="3">
    <source>
        <dbReference type="ARBA" id="ARBA00012572"/>
    </source>
</evidence>
<keyword evidence="5 9" id="KW-0028">Amino-acid biosynthesis</keyword>
<evidence type="ECO:0000256" key="1">
    <source>
        <dbReference type="ARBA" id="ARBA00001164"/>
    </source>
</evidence>
<sequence>MAPPNDVRVKICGLSTPETVSAAVDAGADWLGFVLVPSSPRTVSPEQARLLAEPARGRAGIVALTADASPDELAALVERVRPDVLQLHGRESPGTCLFAQGLGVEVWKAVGVASPQDLRRAAAYSAACDAVLLDARPPKGTDRTGGHGQAFDWSLLEDWRAGGPWLLAGGLRPENVAEALRRTRAPAVDVSSGVETSPGVKDPRLISAFMSAVKSA</sequence>
<evidence type="ECO:0000313" key="11">
    <source>
        <dbReference type="EMBL" id="MDO1559338.1"/>
    </source>
</evidence>
<dbReference type="Pfam" id="PF00697">
    <property type="entry name" value="PRAI"/>
    <property type="match status" value="1"/>
</dbReference>
<dbReference type="PANTHER" id="PTHR42894:SF1">
    <property type="entry name" value="N-(5'-PHOSPHORIBOSYL)ANTHRANILATE ISOMERASE"/>
    <property type="match status" value="1"/>
</dbReference>
<feature type="domain" description="N-(5'phosphoribosyl) anthranilate isomerase (PRAI)" evidence="10">
    <location>
        <begin position="9"/>
        <end position="211"/>
    </location>
</feature>
<protein>
    <recommendedName>
        <fullName evidence="4 9">N-(5'-phosphoribosyl)anthranilate isomerase</fullName>
        <shortName evidence="9">PRAI</shortName>
        <ecNumber evidence="3 9">5.3.1.24</ecNumber>
    </recommendedName>
</protein>
<gene>
    <name evidence="9" type="primary">trpF</name>
    <name evidence="11" type="ORF">Q0812_07845</name>
</gene>
<dbReference type="RefSeq" id="WP_302109772.1">
    <property type="nucleotide sequence ID" value="NZ_JAUKTR010000003.1"/>
</dbReference>
<comment type="similarity">
    <text evidence="9">Belongs to the TrpF family.</text>
</comment>
<dbReference type="EMBL" id="JAUKTR010000003">
    <property type="protein sequence ID" value="MDO1559338.1"/>
    <property type="molecule type" value="Genomic_DNA"/>
</dbReference>
<reference evidence="11" key="1">
    <citation type="submission" date="2023-07" db="EMBL/GenBank/DDBJ databases">
        <title>Brevundimonas soil sp. nov., isolated from the soil of chemical plant.</title>
        <authorList>
            <person name="Wu N."/>
        </authorList>
    </citation>
    <scope>NUCLEOTIDE SEQUENCE</scope>
    <source>
        <strain evidence="11">XZ-24</strain>
    </source>
</reference>
<proteinExistence type="inferred from homology"/>
<name>A0ABT8SNE2_9CAUL</name>
<dbReference type="InterPro" id="IPR044643">
    <property type="entry name" value="TrpF_fam"/>
</dbReference>
<dbReference type="InterPro" id="IPR011060">
    <property type="entry name" value="RibuloseP-bd_barrel"/>
</dbReference>
<evidence type="ECO:0000256" key="8">
    <source>
        <dbReference type="ARBA" id="ARBA00023235"/>
    </source>
</evidence>
<accession>A0ABT8SNE2</accession>
<comment type="catalytic activity">
    <reaction evidence="1 9">
        <text>N-(5-phospho-beta-D-ribosyl)anthranilate = 1-(2-carboxyphenylamino)-1-deoxy-D-ribulose 5-phosphate</text>
        <dbReference type="Rhea" id="RHEA:21540"/>
        <dbReference type="ChEBI" id="CHEBI:18277"/>
        <dbReference type="ChEBI" id="CHEBI:58613"/>
        <dbReference type="EC" id="5.3.1.24"/>
    </reaction>
</comment>
<dbReference type="GO" id="GO:0004640">
    <property type="term" value="F:phosphoribosylanthranilate isomerase activity"/>
    <property type="evidence" value="ECO:0007669"/>
    <property type="project" value="UniProtKB-EC"/>
</dbReference>
<organism evidence="11 12">
    <name type="scientific">Peiella sedimenti</name>
    <dbReference type="NCBI Taxonomy" id="3061083"/>
    <lineage>
        <taxon>Bacteria</taxon>
        <taxon>Pseudomonadati</taxon>
        <taxon>Pseudomonadota</taxon>
        <taxon>Alphaproteobacteria</taxon>
        <taxon>Caulobacterales</taxon>
        <taxon>Caulobacteraceae</taxon>
        <taxon>Peiella</taxon>
    </lineage>
</organism>
<keyword evidence="6 9" id="KW-0822">Tryptophan biosynthesis</keyword>
<dbReference type="Proteomes" id="UP001169063">
    <property type="component" value="Unassembled WGS sequence"/>
</dbReference>
<dbReference type="SUPFAM" id="SSF51366">
    <property type="entry name" value="Ribulose-phoshate binding barrel"/>
    <property type="match status" value="1"/>
</dbReference>
<evidence type="ECO:0000259" key="10">
    <source>
        <dbReference type="Pfam" id="PF00697"/>
    </source>
</evidence>
<evidence type="ECO:0000256" key="2">
    <source>
        <dbReference type="ARBA" id="ARBA00004664"/>
    </source>
</evidence>
<dbReference type="InterPro" id="IPR013785">
    <property type="entry name" value="Aldolase_TIM"/>
</dbReference>
<evidence type="ECO:0000313" key="12">
    <source>
        <dbReference type="Proteomes" id="UP001169063"/>
    </source>
</evidence>
<comment type="caution">
    <text evidence="11">The sequence shown here is derived from an EMBL/GenBank/DDBJ whole genome shotgun (WGS) entry which is preliminary data.</text>
</comment>
<dbReference type="PANTHER" id="PTHR42894">
    <property type="entry name" value="N-(5'-PHOSPHORIBOSYL)ANTHRANILATE ISOMERASE"/>
    <property type="match status" value="1"/>
</dbReference>
<dbReference type="EC" id="5.3.1.24" evidence="3 9"/>
<dbReference type="Gene3D" id="3.20.20.70">
    <property type="entry name" value="Aldolase class I"/>
    <property type="match status" value="1"/>
</dbReference>